<dbReference type="SUPFAM" id="SSF47661">
    <property type="entry name" value="t-snare proteins"/>
    <property type="match status" value="1"/>
</dbReference>
<dbReference type="PROSITE" id="PS50192">
    <property type="entry name" value="T_SNARE"/>
    <property type="match status" value="1"/>
</dbReference>
<dbReference type="InterPro" id="IPR006011">
    <property type="entry name" value="Syntaxin_N"/>
</dbReference>
<dbReference type="InterPro" id="IPR045242">
    <property type="entry name" value="Syntaxin"/>
</dbReference>
<evidence type="ECO:0000256" key="8">
    <source>
        <dbReference type="RuleBase" id="RU003858"/>
    </source>
</evidence>
<keyword evidence="6" id="KW-1133">Transmembrane helix</keyword>
<dbReference type="GO" id="GO:0006906">
    <property type="term" value="P:vesicle fusion"/>
    <property type="evidence" value="ECO:0007669"/>
    <property type="project" value="TreeGrafter"/>
</dbReference>
<dbReference type="Pfam" id="PF00804">
    <property type="entry name" value="Syntaxin"/>
    <property type="match status" value="1"/>
</dbReference>
<evidence type="ECO:0000256" key="7">
    <source>
        <dbReference type="ARBA" id="ARBA00023136"/>
    </source>
</evidence>
<dbReference type="FunFam" id="1.20.5.110:FF:000008">
    <property type="entry name" value="Syntaxin 132"/>
    <property type="match status" value="1"/>
</dbReference>
<feature type="compositionally biased region" description="Basic and acidic residues" evidence="9">
    <location>
        <begin position="10"/>
        <end position="21"/>
    </location>
</feature>
<dbReference type="AlphaFoldDB" id="N1R4N9"/>
<dbReference type="ExpressionAtlas" id="N1R4N9">
    <property type="expression patterns" value="baseline"/>
</dbReference>
<evidence type="ECO:0000256" key="1">
    <source>
        <dbReference type="ARBA" id="ARBA00004521"/>
    </source>
</evidence>
<evidence type="ECO:0000313" key="10">
    <source>
        <dbReference type="EnsemblPlants" id="EMT33763"/>
    </source>
</evidence>
<dbReference type="InterPro" id="IPR006012">
    <property type="entry name" value="Syntaxin/epimorphin_CS"/>
</dbReference>
<dbReference type="PROSITE" id="PS00914">
    <property type="entry name" value="SYNTAXIN"/>
    <property type="match status" value="1"/>
</dbReference>
<evidence type="ECO:0000256" key="2">
    <source>
        <dbReference type="ARBA" id="ARBA00009063"/>
    </source>
</evidence>
<dbReference type="CDD" id="cd00179">
    <property type="entry name" value="SynN"/>
    <property type="match status" value="1"/>
</dbReference>
<dbReference type="CDD" id="cd15848">
    <property type="entry name" value="SNARE_syntaxin1-like"/>
    <property type="match status" value="1"/>
</dbReference>
<dbReference type="SMART" id="SM00503">
    <property type="entry name" value="SynN"/>
    <property type="match status" value="1"/>
</dbReference>
<keyword evidence="5" id="KW-0653">Protein transport</keyword>
<dbReference type="PANTHER" id="PTHR19957:SF307">
    <property type="entry name" value="PROTEIN SSO1-RELATED"/>
    <property type="match status" value="1"/>
</dbReference>
<name>N1R4N9_AEGTA</name>
<comment type="subcellular location">
    <subcellularLocation>
        <location evidence="1">Cell membrane</location>
        <topology evidence="1">Single-pass type IV membrane protein</topology>
    </subcellularLocation>
</comment>
<keyword evidence="3" id="KW-0813">Transport</keyword>
<keyword evidence="4" id="KW-0812">Transmembrane</keyword>
<dbReference type="PANTHER" id="PTHR19957">
    <property type="entry name" value="SYNTAXIN"/>
    <property type="match status" value="1"/>
</dbReference>
<dbReference type="GO" id="GO:0031201">
    <property type="term" value="C:SNARE complex"/>
    <property type="evidence" value="ECO:0007669"/>
    <property type="project" value="TreeGrafter"/>
</dbReference>
<sequence>MNNLLTDSFELPRRDSSRDGDVEMGMHQPDASDNLKGFLKKVDGIESLIAKLTNLLTKLQTANEESKAVTKASAMKAIKQRMEKDIDEVGKIARMAKTKVDELEKDNLSNRQKPGCGKGSAVDRSREQTTGAVKKKLKERMDDFQVLRESIRQEYREVVERRVFTVTGNRPDEETIDDLIETGRSEQIFKDAVQQQGRGQILDTVAEIQERHDAVRDLERKLLELQQIFLDMAVLVEAQGDMINHIETHVSNATNHIQQGVGALQNAKKLQKNSRKWMCYAIILLLFCDRFKLFYRCTYAQPDKAPYCLPLEIVEDKQAGSGSWSYLKDERYCVQVTGLRQGLELLSVEHERYCAQVTNLRHMMHFDKRTPKVLCCGLKPRL</sequence>
<keyword evidence="7" id="KW-0472">Membrane</keyword>
<reference evidence="10" key="1">
    <citation type="submission" date="2015-06" db="UniProtKB">
        <authorList>
            <consortium name="EnsemblPlants"/>
        </authorList>
    </citation>
    <scope>IDENTIFICATION</scope>
</reference>
<dbReference type="GO" id="GO:0006886">
    <property type="term" value="P:intracellular protein transport"/>
    <property type="evidence" value="ECO:0007669"/>
    <property type="project" value="InterPro"/>
</dbReference>
<dbReference type="GO" id="GO:0005886">
    <property type="term" value="C:plasma membrane"/>
    <property type="evidence" value="ECO:0007669"/>
    <property type="project" value="UniProtKB-SubCell"/>
</dbReference>
<dbReference type="Gene3D" id="1.20.5.110">
    <property type="match status" value="1"/>
</dbReference>
<protein>
    <submittedName>
        <fullName evidence="10">Syntaxin-132</fullName>
    </submittedName>
</protein>
<comment type="similarity">
    <text evidence="2 8">Belongs to the syntaxin family.</text>
</comment>
<dbReference type="EnsemblPlants" id="EMT33763">
    <property type="protein sequence ID" value="EMT33763"/>
    <property type="gene ID" value="F775_09667"/>
</dbReference>
<dbReference type="GO" id="GO:0012505">
    <property type="term" value="C:endomembrane system"/>
    <property type="evidence" value="ECO:0007669"/>
    <property type="project" value="TreeGrafter"/>
</dbReference>
<feature type="region of interest" description="Disordered" evidence="9">
    <location>
        <begin position="108"/>
        <end position="133"/>
    </location>
</feature>
<dbReference type="GO" id="GO:0006887">
    <property type="term" value="P:exocytosis"/>
    <property type="evidence" value="ECO:0007669"/>
    <property type="project" value="TreeGrafter"/>
</dbReference>
<dbReference type="Pfam" id="PF05739">
    <property type="entry name" value="SNARE"/>
    <property type="match status" value="1"/>
</dbReference>
<dbReference type="GO" id="GO:0005484">
    <property type="term" value="F:SNAP receptor activity"/>
    <property type="evidence" value="ECO:0007669"/>
    <property type="project" value="InterPro"/>
</dbReference>
<evidence type="ECO:0000256" key="3">
    <source>
        <dbReference type="ARBA" id="ARBA00022448"/>
    </source>
</evidence>
<dbReference type="GO" id="GO:0000149">
    <property type="term" value="F:SNARE binding"/>
    <property type="evidence" value="ECO:0007669"/>
    <property type="project" value="TreeGrafter"/>
</dbReference>
<dbReference type="GO" id="GO:0048278">
    <property type="term" value="P:vesicle docking"/>
    <property type="evidence" value="ECO:0007669"/>
    <property type="project" value="TreeGrafter"/>
</dbReference>
<evidence type="ECO:0000256" key="5">
    <source>
        <dbReference type="ARBA" id="ARBA00022927"/>
    </source>
</evidence>
<organism evidence="10">
    <name type="scientific">Aegilops tauschii</name>
    <name type="common">Tausch's goatgrass</name>
    <name type="synonym">Aegilops squarrosa</name>
    <dbReference type="NCBI Taxonomy" id="37682"/>
    <lineage>
        <taxon>Eukaryota</taxon>
        <taxon>Viridiplantae</taxon>
        <taxon>Streptophyta</taxon>
        <taxon>Embryophyta</taxon>
        <taxon>Tracheophyta</taxon>
        <taxon>Spermatophyta</taxon>
        <taxon>Magnoliopsida</taxon>
        <taxon>Liliopsida</taxon>
        <taxon>Poales</taxon>
        <taxon>Poaceae</taxon>
        <taxon>BOP clade</taxon>
        <taxon>Pooideae</taxon>
        <taxon>Triticodae</taxon>
        <taxon>Triticeae</taxon>
        <taxon>Triticinae</taxon>
        <taxon>Aegilops</taxon>
    </lineage>
</organism>
<dbReference type="Gene3D" id="1.20.58.70">
    <property type="match status" value="1"/>
</dbReference>
<dbReference type="InterPro" id="IPR010989">
    <property type="entry name" value="SNARE"/>
</dbReference>
<evidence type="ECO:0000256" key="6">
    <source>
        <dbReference type="ARBA" id="ARBA00022989"/>
    </source>
</evidence>
<dbReference type="InterPro" id="IPR000727">
    <property type="entry name" value="T_SNARE_dom"/>
</dbReference>
<feature type="region of interest" description="Disordered" evidence="9">
    <location>
        <begin position="1"/>
        <end position="29"/>
    </location>
</feature>
<proteinExistence type="inferred from homology"/>
<dbReference type="SMART" id="SM00397">
    <property type="entry name" value="t_SNARE"/>
    <property type="match status" value="1"/>
</dbReference>
<accession>N1R4N9</accession>
<evidence type="ECO:0000256" key="9">
    <source>
        <dbReference type="SAM" id="MobiDB-lite"/>
    </source>
</evidence>
<evidence type="ECO:0000256" key="4">
    <source>
        <dbReference type="ARBA" id="ARBA00022692"/>
    </source>
</evidence>
<dbReference type="FunFam" id="1.20.58.70:FF:000013">
    <property type="entry name" value="Syntaxin 132"/>
    <property type="match status" value="1"/>
</dbReference>